<dbReference type="SUPFAM" id="SSF46689">
    <property type="entry name" value="Homeodomain-like"/>
    <property type="match status" value="1"/>
</dbReference>
<dbReference type="EMBL" id="BAAALN010000006">
    <property type="protein sequence ID" value="GAA1239390.1"/>
    <property type="molecule type" value="Genomic_DNA"/>
</dbReference>
<comment type="caution">
    <text evidence="4">The sequence shown here is derived from an EMBL/GenBank/DDBJ whole genome shotgun (WGS) entry which is preliminary data.</text>
</comment>
<dbReference type="Proteomes" id="UP001500653">
    <property type="component" value="Unassembled WGS sequence"/>
</dbReference>
<evidence type="ECO:0000259" key="3">
    <source>
        <dbReference type="PROSITE" id="PS50977"/>
    </source>
</evidence>
<gene>
    <name evidence="4" type="ORF">GCM10009676_25070</name>
</gene>
<dbReference type="InterPro" id="IPR009057">
    <property type="entry name" value="Homeodomain-like_sf"/>
</dbReference>
<evidence type="ECO:0000313" key="4">
    <source>
        <dbReference type="EMBL" id="GAA1239390.1"/>
    </source>
</evidence>
<dbReference type="InterPro" id="IPR001647">
    <property type="entry name" value="HTH_TetR"/>
</dbReference>
<protein>
    <recommendedName>
        <fullName evidence="3">HTH tetR-type domain-containing protein</fullName>
    </recommendedName>
</protein>
<reference evidence="5" key="1">
    <citation type="journal article" date="2019" name="Int. J. Syst. Evol. Microbiol.">
        <title>The Global Catalogue of Microorganisms (GCM) 10K type strain sequencing project: providing services to taxonomists for standard genome sequencing and annotation.</title>
        <authorList>
            <consortium name="The Broad Institute Genomics Platform"/>
            <consortium name="The Broad Institute Genome Sequencing Center for Infectious Disease"/>
            <person name="Wu L."/>
            <person name="Ma J."/>
        </authorList>
    </citation>
    <scope>NUCLEOTIDE SEQUENCE [LARGE SCALE GENOMIC DNA]</scope>
    <source>
        <strain evidence="5">JCM 13023</strain>
    </source>
</reference>
<evidence type="ECO:0000313" key="5">
    <source>
        <dbReference type="Proteomes" id="UP001500653"/>
    </source>
</evidence>
<dbReference type="Gene3D" id="1.10.357.10">
    <property type="entry name" value="Tetracycline Repressor, domain 2"/>
    <property type="match status" value="1"/>
</dbReference>
<keyword evidence="5" id="KW-1185">Reference proteome</keyword>
<dbReference type="InterPro" id="IPR036271">
    <property type="entry name" value="Tet_transcr_reg_TetR-rel_C_sf"/>
</dbReference>
<accession>A0ABN1W9Z8</accession>
<sequence>MAAIADQARSTKPTLYTHFGNKQQLYRTCLQREADKLAQWLFATYRQTADLAIHEQVRTDMRAFFDYAATHPNGFRLLFDDYSSVDSAQVRENLQQTITHRIAQRIQVVLDERTAAEPAANAKLLAAMIVGIAIHGARHALLIHPLDPAKASELASSLTSAGLRHIDREILNELLEE</sequence>
<evidence type="ECO:0000256" key="2">
    <source>
        <dbReference type="PROSITE-ProRule" id="PRU00335"/>
    </source>
</evidence>
<comment type="caution">
    <text evidence="2">Lacks conserved residue(s) required for the propagation of feature annotation.</text>
</comment>
<feature type="domain" description="HTH tetR-type" evidence="3">
    <location>
        <begin position="1"/>
        <end position="37"/>
    </location>
</feature>
<dbReference type="SUPFAM" id="SSF48498">
    <property type="entry name" value="Tetracyclin repressor-like, C-terminal domain"/>
    <property type="match status" value="1"/>
</dbReference>
<dbReference type="PROSITE" id="PS50977">
    <property type="entry name" value="HTH_TETR_2"/>
    <property type="match status" value="1"/>
</dbReference>
<keyword evidence="1 2" id="KW-0238">DNA-binding</keyword>
<dbReference type="Pfam" id="PF00440">
    <property type="entry name" value="TetR_N"/>
    <property type="match status" value="1"/>
</dbReference>
<proteinExistence type="predicted"/>
<name>A0ABN1W9Z8_9PSEU</name>
<evidence type="ECO:0000256" key="1">
    <source>
        <dbReference type="ARBA" id="ARBA00023125"/>
    </source>
</evidence>
<organism evidence="4 5">
    <name type="scientific">Prauserella halophila</name>
    <dbReference type="NCBI Taxonomy" id="185641"/>
    <lineage>
        <taxon>Bacteria</taxon>
        <taxon>Bacillati</taxon>
        <taxon>Actinomycetota</taxon>
        <taxon>Actinomycetes</taxon>
        <taxon>Pseudonocardiales</taxon>
        <taxon>Pseudonocardiaceae</taxon>
        <taxon>Prauserella</taxon>
    </lineage>
</organism>